<feature type="non-terminal residue" evidence="1">
    <location>
        <position position="333"/>
    </location>
</feature>
<reference evidence="1 2" key="1">
    <citation type="journal article" date="2013" name="Curr. Biol.">
        <title>The Genome of the Foraminiferan Reticulomyxa filosa.</title>
        <authorList>
            <person name="Glockner G."/>
            <person name="Hulsmann N."/>
            <person name="Schleicher M."/>
            <person name="Noegel A.A."/>
            <person name="Eichinger L."/>
            <person name="Gallinger C."/>
            <person name="Pawlowski J."/>
            <person name="Sierra R."/>
            <person name="Euteneuer U."/>
            <person name="Pillet L."/>
            <person name="Moustafa A."/>
            <person name="Platzer M."/>
            <person name="Groth M."/>
            <person name="Szafranski K."/>
            <person name="Schliwa M."/>
        </authorList>
    </citation>
    <scope>NUCLEOTIDE SEQUENCE [LARGE SCALE GENOMIC DNA]</scope>
</reference>
<dbReference type="InterPro" id="IPR011989">
    <property type="entry name" value="ARM-like"/>
</dbReference>
<name>X6LBR2_RETFI</name>
<organism evidence="1 2">
    <name type="scientific">Reticulomyxa filosa</name>
    <dbReference type="NCBI Taxonomy" id="46433"/>
    <lineage>
        <taxon>Eukaryota</taxon>
        <taxon>Sar</taxon>
        <taxon>Rhizaria</taxon>
        <taxon>Retaria</taxon>
        <taxon>Foraminifera</taxon>
        <taxon>Monothalamids</taxon>
        <taxon>Reticulomyxidae</taxon>
        <taxon>Reticulomyxa</taxon>
    </lineage>
</organism>
<evidence type="ECO:0000313" key="1">
    <source>
        <dbReference type="EMBL" id="ETN99432.1"/>
    </source>
</evidence>
<protein>
    <submittedName>
        <fullName evidence="1">Uncharacterized protein</fullName>
    </submittedName>
</protein>
<accession>X6LBR2</accession>
<proteinExistence type="predicted"/>
<dbReference type="Proteomes" id="UP000023152">
    <property type="component" value="Unassembled WGS sequence"/>
</dbReference>
<dbReference type="EMBL" id="ASPP01043947">
    <property type="protein sequence ID" value="ETN99432.1"/>
    <property type="molecule type" value="Genomic_DNA"/>
</dbReference>
<dbReference type="SUPFAM" id="SSF48371">
    <property type="entry name" value="ARM repeat"/>
    <property type="match status" value="1"/>
</dbReference>
<evidence type="ECO:0000313" key="2">
    <source>
        <dbReference type="Proteomes" id="UP000023152"/>
    </source>
</evidence>
<gene>
    <name evidence="1" type="ORF">RFI_38042</name>
</gene>
<comment type="caution">
    <text evidence="1">The sequence shown here is derived from an EMBL/GenBank/DDBJ whole genome shotgun (WGS) entry which is preliminary data.</text>
</comment>
<sequence length="333" mass="38562">MIPFMCGILYNNILSNKDPSGSGLLYFWKLLHSSPQIVPIHQMMLFMHCLDACKAYTDSSFLSSQLRTCHKSLVDSFKSWIIAWIHFDKGRNYVYDYRSLNKVMELHLPNFQYVLHHPDIHLCIINQIKITLTLGNQNLIKDRLNLLQHLCISTKTSNVIVQCYKQSFKKHTEICADLLCVISVKLNEQQLDDVIELFMDGISDKNKDIHESCAFSIAKIALNLNERQLNKVLEFLMNAFESGKITICNKCAHALATISSQLGGRQLDSAFQYLNDETDATQFIMKLKEEQLDEIFKYLIYGLSDEKEDKHRKKCIELLVKLSTKWNEKQLND</sequence>
<keyword evidence="2" id="KW-1185">Reference proteome</keyword>
<dbReference type="AlphaFoldDB" id="X6LBR2"/>
<dbReference type="Gene3D" id="1.25.10.10">
    <property type="entry name" value="Leucine-rich Repeat Variant"/>
    <property type="match status" value="1"/>
</dbReference>
<dbReference type="InterPro" id="IPR016024">
    <property type="entry name" value="ARM-type_fold"/>
</dbReference>